<sequence length="95" mass="10895">MFEIWYISIGLSIFAGLLSAIILAEFARLRSTFGGRILLIFTALAILMVAQNVTYSFSFMMWSNDRNPIYVYPSLTMAIIDAIIISILFYYTIKY</sequence>
<feature type="transmembrane region" description="Helical" evidence="1">
    <location>
        <begin position="38"/>
        <end position="57"/>
    </location>
</feature>
<proteinExistence type="predicted"/>
<keyword evidence="3" id="KW-1185">Reference proteome</keyword>
<protein>
    <submittedName>
        <fullName evidence="2">Uncharacterized protein</fullName>
    </submittedName>
</protein>
<keyword evidence="1" id="KW-0812">Transmembrane</keyword>
<organism evidence="2 3">
    <name type="scientific">Metallosphaera tengchongensis</name>
    <dbReference type="NCBI Taxonomy" id="1532350"/>
    <lineage>
        <taxon>Archaea</taxon>
        <taxon>Thermoproteota</taxon>
        <taxon>Thermoprotei</taxon>
        <taxon>Sulfolobales</taxon>
        <taxon>Sulfolobaceae</taxon>
        <taxon>Metallosphaera</taxon>
    </lineage>
</organism>
<evidence type="ECO:0000313" key="2">
    <source>
        <dbReference type="EMBL" id="QKR00980.1"/>
    </source>
</evidence>
<accession>A0A6N0P143</accession>
<dbReference type="Proteomes" id="UP000509301">
    <property type="component" value="Chromosome"/>
</dbReference>
<evidence type="ECO:0000256" key="1">
    <source>
        <dbReference type="SAM" id="Phobius"/>
    </source>
</evidence>
<gene>
    <name evidence="2" type="ORF">GWK48_03640</name>
</gene>
<keyword evidence="1" id="KW-1133">Transmembrane helix</keyword>
<feature type="transmembrane region" description="Helical" evidence="1">
    <location>
        <begin position="69"/>
        <end position="93"/>
    </location>
</feature>
<dbReference type="OrthoDB" id="44221at2157"/>
<dbReference type="AlphaFoldDB" id="A0A6N0P143"/>
<reference evidence="2 3" key="1">
    <citation type="submission" date="2020-02" db="EMBL/GenBank/DDBJ databases">
        <title>Comparative genome analysis reveals the metabolism and evolution of the thermophilic archaeal genus Metallosphaera.</title>
        <authorList>
            <person name="Jiang C."/>
        </authorList>
    </citation>
    <scope>NUCLEOTIDE SEQUENCE [LARGE SCALE GENOMIC DNA]</scope>
    <source>
        <strain evidence="2 3">Ric-A</strain>
    </source>
</reference>
<dbReference type="EMBL" id="CP049074">
    <property type="protein sequence ID" value="QKR00980.1"/>
    <property type="molecule type" value="Genomic_DNA"/>
</dbReference>
<keyword evidence="1" id="KW-0472">Membrane</keyword>
<feature type="transmembrane region" description="Helical" evidence="1">
    <location>
        <begin position="6"/>
        <end position="26"/>
    </location>
</feature>
<dbReference type="KEGG" id="mten:GWK48_03640"/>
<evidence type="ECO:0000313" key="3">
    <source>
        <dbReference type="Proteomes" id="UP000509301"/>
    </source>
</evidence>
<name>A0A6N0P143_9CREN</name>